<dbReference type="EC" id="3.1.5.1" evidence="3"/>
<accession>A0ABU6ESW7</accession>
<reference evidence="3 4" key="1">
    <citation type="submission" date="2022-06" db="EMBL/GenBank/DDBJ databases">
        <title>Whole Genome analysis of Bacterial isolates collected during year 2020 from Guwahati, Assam, India.</title>
        <authorList>
            <person name="Mendem S.K."/>
            <person name="Rakshit O."/>
            <person name="Murugesan D."/>
            <person name="Saikia K."/>
            <person name="Shome R."/>
            <person name="Raisen C."/>
            <person name="Holmes M.A."/>
            <person name="Shome B.R."/>
        </authorList>
    </citation>
    <scope>NUCLEOTIDE SEQUENCE [LARGE SCALE GENOMIC DNA]</scope>
    <source>
        <strain evidence="3 4">Sil NS 53</strain>
    </source>
</reference>
<name>A0ABU6ESW7_9ENTR</name>
<proteinExistence type="predicted"/>
<organism evidence="3 4">
    <name type="scientific">Enterobacter huaxiensis</name>
    <dbReference type="NCBI Taxonomy" id="2494702"/>
    <lineage>
        <taxon>Bacteria</taxon>
        <taxon>Pseudomonadati</taxon>
        <taxon>Pseudomonadota</taxon>
        <taxon>Gammaproteobacteria</taxon>
        <taxon>Enterobacterales</taxon>
        <taxon>Enterobacteriaceae</taxon>
        <taxon>Enterobacter</taxon>
    </lineage>
</organism>
<keyword evidence="1 3" id="KW-0378">Hydrolase</keyword>
<dbReference type="Gene3D" id="1.10.3550.10">
    <property type="entry name" value="eoxyguanosinetriphosphate triphosphohydrolase domain-like"/>
    <property type="match status" value="1"/>
</dbReference>
<dbReference type="NCBIfam" id="TIGR01353">
    <property type="entry name" value="dGTP_triPase"/>
    <property type="match status" value="1"/>
</dbReference>
<dbReference type="PROSITE" id="PS51831">
    <property type="entry name" value="HD"/>
    <property type="match status" value="1"/>
</dbReference>
<dbReference type="NCBIfam" id="NF003429">
    <property type="entry name" value="PRK04926.1"/>
    <property type="match status" value="1"/>
</dbReference>
<dbReference type="InterPro" id="IPR003607">
    <property type="entry name" value="HD/PDEase_dom"/>
</dbReference>
<dbReference type="PANTHER" id="PTHR11373:SF32">
    <property type="entry name" value="DEOXYGUANOSINETRIPHOSPHATE TRIPHOSPHOHYDROLASE"/>
    <property type="match status" value="1"/>
</dbReference>
<sequence>METLISTSRHRKSSAKHDTILASTQSDRARLIYSAAFRRLQQKAQVFSLESNSAVRSRLTHSIEVSHIGRYIVAAIIEKIAESSDIDNEIKEFWQKNSLSVSNIVETACLMHDIGNPPFGHFGEAAIVEWSKSDSVENALKTALAETFSKKICQNLLSDFIHFDGNPQGLRIITKLQGDDGYFGLNLTYTQLTAFIKYTFCPDELDSKKPFSKKIGYFSTEKDVMESAWNTLKMKKNSRHPLGFLMEASDDISYCISDIEDGIEKGIITVKHFSDFTCSRIEQLKIKHKDFEIECDELISCLTNNNPVPVSNFLFFKTSLSNFLVKRVAEIFVKDYHQLIKQERKEEIISKGSFEYDLLDILKDYTSNFLFTSAEAECMELSGFAIIKGILDEYTSLIKLPKDKFLSLILKNNKKIRNDHLHIERRLFNRLPGKHLKSYSTAIVGIPYNHNDYSDDLFVEKFESISREKELSLRMHLIVDFVSGMTDQFSMEMYQLLKGIKVK</sequence>
<evidence type="ECO:0000256" key="1">
    <source>
        <dbReference type="ARBA" id="ARBA00022801"/>
    </source>
</evidence>
<dbReference type="Gene3D" id="1.10.3210.10">
    <property type="entry name" value="Hypothetical protein af1432"/>
    <property type="match status" value="1"/>
</dbReference>
<evidence type="ECO:0000313" key="4">
    <source>
        <dbReference type="Proteomes" id="UP001310558"/>
    </source>
</evidence>
<dbReference type="EMBL" id="JAMWJU010000002">
    <property type="protein sequence ID" value="MEB7543080.1"/>
    <property type="molecule type" value="Genomic_DNA"/>
</dbReference>
<gene>
    <name evidence="3" type="primary">dgt</name>
    <name evidence="3" type="ORF">NGC28_11530</name>
</gene>
<dbReference type="InterPro" id="IPR027432">
    <property type="entry name" value="dGTP_triphosphohydrolase_C"/>
</dbReference>
<dbReference type="InterPro" id="IPR023293">
    <property type="entry name" value="dGTP_triP_hydro_central_sf"/>
</dbReference>
<dbReference type="Proteomes" id="UP001310558">
    <property type="component" value="Unassembled WGS sequence"/>
</dbReference>
<evidence type="ECO:0000259" key="2">
    <source>
        <dbReference type="PROSITE" id="PS51831"/>
    </source>
</evidence>
<protein>
    <submittedName>
        <fullName evidence="3">DGTPase</fullName>
        <ecNumber evidence="3">3.1.5.1</ecNumber>
    </submittedName>
</protein>
<dbReference type="RefSeq" id="WP_325823445.1">
    <property type="nucleotide sequence ID" value="NZ_JAMWIR010000004.1"/>
</dbReference>
<keyword evidence="4" id="KW-1185">Reference proteome</keyword>
<dbReference type="GO" id="GO:0008832">
    <property type="term" value="F:dGTPase activity"/>
    <property type="evidence" value="ECO:0007669"/>
    <property type="project" value="UniProtKB-EC"/>
</dbReference>
<evidence type="ECO:0000313" key="3">
    <source>
        <dbReference type="EMBL" id="MEB7543080.1"/>
    </source>
</evidence>
<dbReference type="SMART" id="SM00471">
    <property type="entry name" value="HDc"/>
    <property type="match status" value="1"/>
</dbReference>
<dbReference type="InterPro" id="IPR050135">
    <property type="entry name" value="dGTPase-like"/>
</dbReference>
<comment type="caution">
    <text evidence="3">The sequence shown here is derived from an EMBL/GenBank/DDBJ whole genome shotgun (WGS) entry which is preliminary data.</text>
</comment>
<dbReference type="InterPro" id="IPR006674">
    <property type="entry name" value="HD_domain"/>
</dbReference>
<dbReference type="InterPro" id="IPR006261">
    <property type="entry name" value="dGTPase"/>
</dbReference>
<dbReference type="CDD" id="cd00077">
    <property type="entry name" value="HDc"/>
    <property type="match status" value="1"/>
</dbReference>
<feature type="domain" description="HD" evidence="2">
    <location>
        <begin position="58"/>
        <end position="255"/>
    </location>
</feature>
<dbReference type="SUPFAM" id="SSF109604">
    <property type="entry name" value="HD-domain/PDEase-like"/>
    <property type="match status" value="1"/>
</dbReference>
<dbReference type="Gene3D" id="1.10.3410.10">
    <property type="entry name" value="putative deoxyguanosinetriphosphate triphosphohydrolase like domain"/>
    <property type="match status" value="1"/>
</dbReference>
<dbReference type="Pfam" id="PF01966">
    <property type="entry name" value="HD"/>
    <property type="match status" value="1"/>
</dbReference>
<dbReference type="PANTHER" id="PTHR11373">
    <property type="entry name" value="DEOXYNUCLEOSIDE TRIPHOSPHATE TRIPHOSPHOHYDROLASE"/>
    <property type="match status" value="1"/>
</dbReference>